<comment type="caution">
    <text evidence="1">The sequence shown here is derived from an EMBL/GenBank/DDBJ whole genome shotgun (WGS) entry which is preliminary data.</text>
</comment>
<accession>A0ACB9YUH2</accession>
<name>A0ACB9YUH2_9PEZI</name>
<organism evidence="1 2">
    <name type="scientific">Hypoxylon rubiginosum</name>
    <dbReference type="NCBI Taxonomy" id="110542"/>
    <lineage>
        <taxon>Eukaryota</taxon>
        <taxon>Fungi</taxon>
        <taxon>Dikarya</taxon>
        <taxon>Ascomycota</taxon>
        <taxon>Pezizomycotina</taxon>
        <taxon>Sordariomycetes</taxon>
        <taxon>Xylariomycetidae</taxon>
        <taxon>Xylariales</taxon>
        <taxon>Hypoxylaceae</taxon>
        <taxon>Hypoxylon</taxon>
    </lineage>
</organism>
<proteinExistence type="predicted"/>
<protein>
    <submittedName>
        <fullName evidence="1">Uncharacterized protein</fullName>
    </submittedName>
</protein>
<dbReference type="EMBL" id="MU393527">
    <property type="protein sequence ID" value="KAI4862355.1"/>
    <property type="molecule type" value="Genomic_DNA"/>
</dbReference>
<sequence>MTIIHMVLFRFKQAVTKEHKETFVRELKKLKNLPCVKDNRLIVGGPSITNPIEKSKNFEYALVSYHEDRAALEAYQASKEHTWYVSAEYFSGNAN</sequence>
<evidence type="ECO:0000313" key="2">
    <source>
        <dbReference type="Proteomes" id="UP001497700"/>
    </source>
</evidence>
<dbReference type="Proteomes" id="UP001497700">
    <property type="component" value="Unassembled WGS sequence"/>
</dbReference>
<gene>
    <name evidence="1" type="ORF">F4820DRAFT_451018</name>
</gene>
<evidence type="ECO:0000313" key="1">
    <source>
        <dbReference type="EMBL" id="KAI4862355.1"/>
    </source>
</evidence>
<keyword evidence="2" id="KW-1185">Reference proteome</keyword>
<reference evidence="1 2" key="1">
    <citation type="journal article" date="2022" name="New Phytol.">
        <title>Ecological generalism drives hyperdiversity of secondary metabolite gene clusters in xylarialean endophytes.</title>
        <authorList>
            <person name="Franco M.E.E."/>
            <person name="Wisecaver J.H."/>
            <person name="Arnold A.E."/>
            <person name="Ju Y.M."/>
            <person name="Slot J.C."/>
            <person name="Ahrendt S."/>
            <person name="Moore L.P."/>
            <person name="Eastman K.E."/>
            <person name="Scott K."/>
            <person name="Konkel Z."/>
            <person name="Mondo S.J."/>
            <person name="Kuo A."/>
            <person name="Hayes R.D."/>
            <person name="Haridas S."/>
            <person name="Andreopoulos B."/>
            <person name="Riley R."/>
            <person name="LaButti K."/>
            <person name="Pangilinan J."/>
            <person name="Lipzen A."/>
            <person name="Amirebrahimi M."/>
            <person name="Yan J."/>
            <person name="Adam C."/>
            <person name="Keymanesh K."/>
            <person name="Ng V."/>
            <person name="Louie K."/>
            <person name="Northen T."/>
            <person name="Drula E."/>
            <person name="Henrissat B."/>
            <person name="Hsieh H.M."/>
            <person name="Youens-Clark K."/>
            <person name="Lutzoni F."/>
            <person name="Miadlikowska J."/>
            <person name="Eastwood D.C."/>
            <person name="Hamelin R.C."/>
            <person name="Grigoriev I.V."/>
            <person name="U'Ren J.M."/>
        </authorList>
    </citation>
    <scope>NUCLEOTIDE SEQUENCE [LARGE SCALE GENOMIC DNA]</scope>
    <source>
        <strain evidence="1 2">CBS 119005</strain>
    </source>
</reference>